<gene>
    <name evidence="2" type="ORF">SOCE836_098950</name>
</gene>
<sequence length="137" mass="15143">MVPVVVPPSDMAVVHCAGIPLSVQFDDGQPRIRDVDLAALLLLQRPTNIRVVIRGNLEFLEGHRVRTLSVQTPVPTGGVREDTMDEFWLSAQDALLVASQSRIKRGKEITHSADPLEQTTASTASRPRQSRRSSRPR</sequence>
<dbReference type="EMBL" id="CP012672">
    <property type="protein sequence ID" value="AUX37665.1"/>
    <property type="molecule type" value="Genomic_DNA"/>
</dbReference>
<evidence type="ECO:0000313" key="3">
    <source>
        <dbReference type="Proteomes" id="UP000295497"/>
    </source>
</evidence>
<accession>A0A4P2R3V2</accession>
<name>A0A4P2R3V2_SORCE</name>
<feature type="region of interest" description="Disordered" evidence="1">
    <location>
        <begin position="106"/>
        <end position="137"/>
    </location>
</feature>
<protein>
    <submittedName>
        <fullName evidence="2">Uncharacterized protein</fullName>
    </submittedName>
</protein>
<reference evidence="2 3" key="1">
    <citation type="submission" date="2015-09" db="EMBL/GenBank/DDBJ databases">
        <title>Sorangium comparison.</title>
        <authorList>
            <person name="Zaburannyi N."/>
            <person name="Bunk B."/>
            <person name="Overmann J."/>
            <person name="Mueller R."/>
        </authorList>
    </citation>
    <scope>NUCLEOTIDE SEQUENCE [LARGE SCALE GENOMIC DNA]</scope>
    <source>
        <strain evidence="2 3">So ce836</strain>
    </source>
</reference>
<proteinExistence type="predicted"/>
<evidence type="ECO:0000313" key="2">
    <source>
        <dbReference type="EMBL" id="AUX37665.1"/>
    </source>
</evidence>
<evidence type="ECO:0000256" key="1">
    <source>
        <dbReference type="SAM" id="MobiDB-lite"/>
    </source>
</evidence>
<dbReference type="AlphaFoldDB" id="A0A4P2R3V2"/>
<organism evidence="2 3">
    <name type="scientific">Sorangium cellulosum</name>
    <name type="common">Polyangium cellulosum</name>
    <dbReference type="NCBI Taxonomy" id="56"/>
    <lineage>
        <taxon>Bacteria</taxon>
        <taxon>Pseudomonadati</taxon>
        <taxon>Myxococcota</taxon>
        <taxon>Polyangia</taxon>
        <taxon>Polyangiales</taxon>
        <taxon>Polyangiaceae</taxon>
        <taxon>Sorangium</taxon>
    </lineage>
</organism>
<feature type="compositionally biased region" description="Basic residues" evidence="1">
    <location>
        <begin position="128"/>
        <end position="137"/>
    </location>
</feature>
<dbReference type="Proteomes" id="UP000295497">
    <property type="component" value="Chromosome"/>
</dbReference>